<dbReference type="SMART" id="SM00388">
    <property type="entry name" value="HisKA"/>
    <property type="match status" value="1"/>
</dbReference>
<comment type="catalytic activity">
    <reaction evidence="1">
        <text>ATP + protein L-histidine = ADP + protein N-phospho-L-histidine.</text>
        <dbReference type="EC" id="2.7.13.3"/>
    </reaction>
</comment>
<dbReference type="Proteomes" id="UP000315648">
    <property type="component" value="Unassembled WGS sequence"/>
</dbReference>
<dbReference type="PRINTS" id="PR00344">
    <property type="entry name" value="BCTRLSENSOR"/>
</dbReference>
<comment type="caution">
    <text evidence="12">The sequence shown here is derived from an EMBL/GenBank/DDBJ whole genome shotgun (WGS) entry which is preliminary data.</text>
</comment>
<evidence type="ECO:0000259" key="10">
    <source>
        <dbReference type="PROSITE" id="PS50109"/>
    </source>
</evidence>
<feature type="domain" description="PAS" evidence="11">
    <location>
        <begin position="34"/>
        <end position="79"/>
    </location>
</feature>
<keyword evidence="4" id="KW-0808">Transferase</keyword>
<evidence type="ECO:0000256" key="8">
    <source>
        <dbReference type="ARBA" id="ARBA00023012"/>
    </source>
</evidence>
<dbReference type="PANTHER" id="PTHR43065:SF10">
    <property type="entry name" value="PEROXIDE STRESS-ACTIVATED HISTIDINE KINASE MAK3"/>
    <property type="match status" value="1"/>
</dbReference>
<evidence type="ECO:0000256" key="6">
    <source>
        <dbReference type="ARBA" id="ARBA00022777"/>
    </source>
</evidence>
<dbReference type="InterPro" id="IPR036890">
    <property type="entry name" value="HATPase_C_sf"/>
</dbReference>
<dbReference type="InterPro" id="IPR003661">
    <property type="entry name" value="HisK_dim/P_dom"/>
</dbReference>
<dbReference type="EMBL" id="VMBG01000001">
    <property type="protein sequence ID" value="TSJ77775.1"/>
    <property type="molecule type" value="Genomic_DNA"/>
</dbReference>
<dbReference type="Pfam" id="PF08448">
    <property type="entry name" value="PAS_4"/>
    <property type="match status" value="1"/>
</dbReference>
<dbReference type="InterPro" id="IPR035965">
    <property type="entry name" value="PAS-like_dom_sf"/>
</dbReference>
<keyword evidence="6" id="KW-0418">Kinase</keyword>
<keyword evidence="8" id="KW-0902">Two-component regulatory system</keyword>
<dbReference type="SMART" id="SM00387">
    <property type="entry name" value="HATPase_c"/>
    <property type="match status" value="1"/>
</dbReference>
<protein>
    <recommendedName>
        <fullName evidence="2">histidine kinase</fullName>
        <ecNumber evidence="2">2.7.13.3</ecNumber>
    </recommendedName>
</protein>
<dbReference type="InterPro" id="IPR004358">
    <property type="entry name" value="Sig_transdc_His_kin-like_C"/>
</dbReference>
<organism evidence="12 13">
    <name type="scientific">Rariglobus hedericola</name>
    <dbReference type="NCBI Taxonomy" id="2597822"/>
    <lineage>
        <taxon>Bacteria</taxon>
        <taxon>Pseudomonadati</taxon>
        <taxon>Verrucomicrobiota</taxon>
        <taxon>Opitutia</taxon>
        <taxon>Opitutales</taxon>
        <taxon>Opitutaceae</taxon>
        <taxon>Rariglobus</taxon>
    </lineage>
</organism>
<dbReference type="Gene3D" id="3.30.450.20">
    <property type="entry name" value="PAS domain"/>
    <property type="match status" value="1"/>
</dbReference>
<keyword evidence="7" id="KW-0067">ATP-binding</keyword>
<feature type="coiled-coil region" evidence="9">
    <location>
        <begin position="179"/>
        <end position="206"/>
    </location>
</feature>
<evidence type="ECO:0000256" key="4">
    <source>
        <dbReference type="ARBA" id="ARBA00022679"/>
    </source>
</evidence>
<gene>
    <name evidence="12" type="ORF">FPL22_00255</name>
</gene>
<evidence type="ECO:0000259" key="11">
    <source>
        <dbReference type="PROSITE" id="PS50112"/>
    </source>
</evidence>
<dbReference type="CDD" id="cd00075">
    <property type="entry name" value="HATPase"/>
    <property type="match status" value="1"/>
</dbReference>
<keyword evidence="13" id="KW-1185">Reference proteome</keyword>
<keyword evidence="3" id="KW-0597">Phosphoprotein</keyword>
<sequence>MAGKKNTSLDRVLGRLDSLDPANLANLVQRLARERSLFENVFNILQEGVLVIDAEGEIDYANSAAHRLIGLAGDDLAGKILWRLVPGLRPSLETALDDAAASLPVMAREIELTYPERRTVRLYMVPFADEGSGAQRRFAVILSDITRDKQSTEARIEDERTSSILLLAAGVAHELGNPLNSLTIHLQLIERKLKKLKSAARDKETAALSESIRICQEEVLRLDGIVTNFLEAIRPRPPDLAEVNIADVIEEVLRFQERELADRGIKVDAIISHDLPAVMADRNQIKQVFFNIIKNAMEAMSPGGSLRIKTRSDDENVYLLFGDTGSGIKQEDLVKLFQPYHTTKQGGHGLGLMIVQRIMREHGGQVGVESNPGLGTVVTLQFPKKNRRVRMLQ</sequence>
<dbReference type="Gene3D" id="1.10.287.130">
    <property type="match status" value="1"/>
</dbReference>
<dbReference type="PANTHER" id="PTHR43065">
    <property type="entry name" value="SENSOR HISTIDINE KINASE"/>
    <property type="match status" value="1"/>
</dbReference>
<dbReference type="InterPro" id="IPR003594">
    <property type="entry name" value="HATPase_dom"/>
</dbReference>
<evidence type="ECO:0000313" key="12">
    <source>
        <dbReference type="EMBL" id="TSJ77775.1"/>
    </source>
</evidence>
<feature type="domain" description="Histidine kinase" evidence="10">
    <location>
        <begin position="170"/>
        <end position="386"/>
    </location>
</feature>
<dbReference type="InterPro" id="IPR036097">
    <property type="entry name" value="HisK_dim/P_sf"/>
</dbReference>
<evidence type="ECO:0000313" key="13">
    <source>
        <dbReference type="Proteomes" id="UP000315648"/>
    </source>
</evidence>
<dbReference type="Pfam" id="PF02518">
    <property type="entry name" value="HATPase_c"/>
    <property type="match status" value="1"/>
</dbReference>
<dbReference type="CDD" id="cd00130">
    <property type="entry name" value="PAS"/>
    <property type="match status" value="1"/>
</dbReference>
<name>A0A556QMC9_9BACT</name>
<dbReference type="AlphaFoldDB" id="A0A556QMC9"/>
<dbReference type="NCBIfam" id="TIGR00229">
    <property type="entry name" value="sensory_box"/>
    <property type="match status" value="1"/>
</dbReference>
<dbReference type="InterPro" id="IPR013656">
    <property type="entry name" value="PAS_4"/>
</dbReference>
<evidence type="ECO:0000256" key="5">
    <source>
        <dbReference type="ARBA" id="ARBA00022741"/>
    </source>
</evidence>
<dbReference type="SMART" id="SM00091">
    <property type="entry name" value="PAS"/>
    <property type="match status" value="1"/>
</dbReference>
<reference evidence="12 13" key="1">
    <citation type="submission" date="2019-07" db="EMBL/GenBank/DDBJ databases">
        <title>Description of 53C-WASEF.</title>
        <authorList>
            <person name="Pitt A."/>
            <person name="Hahn M.W."/>
        </authorList>
    </citation>
    <scope>NUCLEOTIDE SEQUENCE [LARGE SCALE GENOMIC DNA]</scope>
    <source>
        <strain evidence="12 13">53C-WASEF</strain>
    </source>
</reference>
<dbReference type="CDD" id="cd00082">
    <property type="entry name" value="HisKA"/>
    <property type="match status" value="1"/>
</dbReference>
<dbReference type="InterPro" id="IPR000014">
    <property type="entry name" value="PAS"/>
</dbReference>
<evidence type="ECO:0000256" key="1">
    <source>
        <dbReference type="ARBA" id="ARBA00000085"/>
    </source>
</evidence>
<proteinExistence type="predicted"/>
<dbReference type="SUPFAM" id="SSF47384">
    <property type="entry name" value="Homodimeric domain of signal transducing histidine kinase"/>
    <property type="match status" value="1"/>
</dbReference>
<dbReference type="PROSITE" id="PS50112">
    <property type="entry name" value="PAS"/>
    <property type="match status" value="1"/>
</dbReference>
<evidence type="ECO:0000256" key="9">
    <source>
        <dbReference type="SAM" id="Coils"/>
    </source>
</evidence>
<dbReference type="Gene3D" id="3.30.565.10">
    <property type="entry name" value="Histidine kinase-like ATPase, C-terminal domain"/>
    <property type="match status" value="1"/>
</dbReference>
<evidence type="ECO:0000256" key="7">
    <source>
        <dbReference type="ARBA" id="ARBA00022840"/>
    </source>
</evidence>
<dbReference type="PROSITE" id="PS50109">
    <property type="entry name" value="HIS_KIN"/>
    <property type="match status" value="1"/>
</dbReference>
<dbReference type="RefSeq" id="WP_144228117.1">
    <property type="nucleotide sequence ID" value="NZ_CBCRVV010000001.1"/>
</dbReference>
<dbReference type="SUPFAM" id="SSF55874">
    <property type="entry name" value="ATPase domain of HSP90 chaperone/DNA topoisomerase II/histidine kinase"/>
    <property type="match status" value="1"/>
</dbReference>
<keyword evidence="5" id="KW-0547">Nucleotide-binding</keyword>
<evidence type="ECO:0000256" key="3">
    <source>
        <dbReference type="ARBA" id="ARBA00022553"/>
    </source>
</evidence>
<dbReference type="GO" id="GO:0005524">
    <property type="term" value="F:ATP binding"/>
    <property type="evidence" value="ECO:0007669"/>
    <property type="project" value="UniProtKB-KW"/>
</dbReference>
<evidence type="ECO:0000256" key="2">
    <source>
        <dbReference type="ARBA" id="ARBA00012438"/>
    </source>
</evidence>
<dbReference type="OrthoDB" id="9815750at2"/>
<dbReference type="Pfam" id="PF00512">
    <property type="entry name" value="HisKA"/>
    <property type="match status" value="1"/>
</dbReference>
<dbReference type="InterPro" id="IPR005467">
    <property type="entry name" value="His_kinase_dom"/>
</dbReference>
<dbReference type="GO" id="GO:0000155">
    <property type="term" value="F:phosphorelay sensor kinase activity"/>
    <property type="evidence" value="ECO:0007669"/>
    <property type="project" value="InterPro"/>
</dbReference>
<dbReference type="EC" id="2.7.13.3" evidence="2"/>
<accession>A0A556QMC9</accession>
<keyword evidence="9" id="KW-0175">Coiled coil</keyword>
<dbReference type="SUPFAM" id="SSF55785">
    <property type="entry name" value="PYP-like sensor domain (PAS domain)"/>
    <property type="match status" value="1"/>
</dbReference>